<dbReference type="SUPFAM" id="SSF52172">
    <property type="entry name" value="CheY-like"/>
    <property type="match status" value="1"/>
</dbReference>
<evidence type="ECO:0000313" key="5">
    <source>
        <dbReference type="Proteomes" id="UP000005695"/>
    </source>
</evidence>
<feature type="modified residue" description="4-aspartylphosphate" evidence="1">
    <location>
        <position position="61"/>
    </location>
</feature>
<feature type="domain" description="Response regulatory" evidence="2">
    <location>
        <begin position="11"/>
        <end position="128"/>
    </location>
</feature>
<dbReference type="Pfam" id="PF00072">
    <property type="entry name" value="Response_reg"/>
    <property type="match status" value="1"/>
</dbReference>
<dbReference type="SMART" id="SM00448">
    <property type="entry name" value="REC"/>
    <property type="match status" value="1"/>
</dbReference>
<dbReference type="EMBL" id="AAEW02000002">
    <property type="protein sequence ID" value="EAT17078.1"/>
    <property type="molecule type" value="Genomic_DNA"/>
</dbReference>
<dbReference type="OrthoDB" id="9776250at2"/>
<keyword evidence="1" id="KW-0597">Phosphoprotein</keyword>
<dbReference type="PROSITE" id="PS51832">
    <property type="entry name" value="HD_GYP"/>
    <property type="match status" value="1"/>
</dbReference>
<dbReference type="GO" id="GO:0000160">
    <property type="term" value="P:phosphorelay signal transduction system"/>
    <property type="evidence" value="ECO:0007669"/>
    <property type="project" value="InterPro"/>
</dbReference>
<dbReference type="PROSITE" id="PS50110">
    <property type="entry name" value="RESPONSE_REGULATORY"/>
    <property type="match status" value="1"/>
</dbReference>
<protein>
    <submittedName>
        <fullName evidence="4">Response regulator receiver modulated metal dependent phosphohydrolase</fullName>
    </submittedName>
</protein>
<dbReference type="Gene3D" id="1.10.3210.10">
    <property type="entry name" value="Hypothetical protein af1432"/>
    <property type="match status" value="1"/>
</dbReference>
<accession>Q1K396</accession>
<comment type="caution">
    <text evidence="4">The sequence shown here is derived from an EMBL/GenBank/DDBJ whole genome shotgun (WGS) entry which is preliminary data.</text>
</comment>
<evidence type="ECO:0000256" key="1">
    <source>
        <dbReference type="PROSITE-ProRule" id="PRU00169"/>
    </source>
</evidence>
<dbReference type="InterPro" id="IPR001789">
    <property type="entry name" value="Sig_transdc_resp-reg_receiver"/>
</dbReference>
<organism evidence="4 5">
    <name type="scientific">Desulfuromonas acetoxidans (strain DSM 684 / 11070)</name>
    <dbReference type="NCBI Taxonomy" id="281689"/>
    <lineage>
        <taxon>Bacteria</taxon>
        <taxon>Pseudomonadati</taxon>
        <taxon>Thermodesulfobacteriota</taxon>
        <taxon>Desulfuromonadia</taxon>
        <taxon>Desulfuromonadales</taxon>
        <taxon>Desulfuromonadaceae</taxon>
        <taxon>Desulfuromonas</taxon>
    </lineage>
</organism>
<dbReference type="PANTHER" id="PTHR45228">
    <property type="entry name" value="CYCLIC DI-GMP PHOSPHODIESTERASE TM_0186-RELATED"/>
    <property type="match status" value="1"/>
</dbReference>
<dbReference type="GO" id="GO:0016787">
    <property type="term" value="F:hydrolase activity"/>
    <property type="evidence" value="ECO:0007669"/>
    <property type="project" value="UniProtKB-KW"/>
</dbReference>
<gene>
    <name evidence="4" type="ORF">Dace_2944</name>
</gene>
<dbReference type="InterPro" id="IPR052020">
    <property type="entry name" value="Cyclic_di-GMP/3'3'-cGAMP_PDE"/>
</dbReference>
<reference evidence="4" key="1">
    <citation type="submission" date="2006-05" db="EMBL/GenBank/DDBJ databases">
        <title>Annotation of the draft genome assembly of Desulfuromonas acetoxidans DSM 684.</title>
        <authorList>
            <consortium name="US DOE Joint Genome Institute (JGI-ORNL)"/>
            <person name="Larimer F."/>
            <person name="Land M."/>
            <person name="Hauser L."/>
        </authorList>
    </citation>
    <scope>NUCLEOTIDE SEQUENCE [LARGE SCALE GENOMIC DNA]</scope>
    <source>
        <strain evidence="4">DSM 684</strain>
    </source>
</reference>
<keyword evidence="5" id="KW-1185">Reference proteome</keyword>
<proteinExistence type="predicted"/>
<dbReference type="InterPro" id="IPR037522">
    <property type="entry name" value="HD_GYP_dom"/>
</dbReference>
<dbReference type="AlphaFoldDB" id="Q1K396"/>
<dbReference type="Pfam" id="PF13487">
    <property type="entry name" value="HD_5"/>
    <property type="match status" value="1"/>
</dbReference>
<dbReference type="SUPFAM" id="SSF109604">
    <property type="entry name" value="HD-domain/PDEase-like"/>
    <property type="match status" value="1"/>
</dbReference>
<dbReference type="SMART" id="SM00471">
    <property type="entry name" value="HDc"/>
    <property type="match status" value="1"/>
</dbReference>
<evidence type="ECO:0000259" key="2">
    <source>
        <dbReference type="PROSITE" id="PS50110"/>
    </source>
</evidence>
<dbReference type="PANTHER" id="PTHR45228:SF1">
    <property type="entry name" value="CYCLIC DI-GMP PHOSPHODIESTERASE TM_0186"/>
    <property type="match status" value="1"/>
</dbReference>
<evidence type="ECO:0000259" key="3">
    <source>
        <dbReference type="PROSITE" id="PS51832"/>
    </source>
</evidence>
<feature type="domain" description="HD-GYP" evidence="3">
    <location>
        <begin position="155"/>
        <end position="352"/>
    </location>
</feature>
<dbReference type="CDD" id="cd00077">
    <property type="entry name" value="HDc"/>
    <property type="match status" value="1"/>
</dbReference>
<dbReference type="InterPro" id="IPR011006">
    <property type="entry name" value="CheY-like_superfamily"/>
</dbReference>
<dbReference type="CDD" id="cd17551">
    <property type="entry name" value="REC_RpfG-like"/>
    <property type="match status" value="1"/>
</dbReference>
<sequence length="354" mass="40552">MTPLMSISESKILIVDDNPANVALLEAILEEDDYLHLFSTTDPREVVTLYHEHQFDLILLDIRMPWLSGFEVMALLDEAIGEDYVPVIVLTAQTDTETRRRALDAGAKDFLTKPFEAWEVLLRIRNCLETRMYYTRQVLRAETLEKEVCQRTEEIRQTQLEIVRRLGVAGEFRDNETGAHVERISHFSSLLARLHGQDSDYTTMLFYASTMHDVGKIGIPDAILLKPARLTEEERLEINRHPVIGSQIIGDHPSELMTMAWETTRFHHEKWDGSGYPHGLAGEEIPLCARIVAVCDVFDALTSQRPYKEAWSVEDAVAEIQQQAGHHFDPQLVVLFVAHLDQFVTIRQRFADED</sequence>
<dbReference type="InterPro" id="IPR003607">
    <property type="entry name" value="HD/PDEase_dom"/>
</dbReference>
<dbReference type="Gene3D" id="3.40.50.2300">
    <property type="match status" value="1"/>
</dbReference>
<dbReference type="Proteomes" id="UP000005695">
    <property type="component" value="Unassembled WGS sequence"/>
</dbReference>
<name>Q1K396_DESA6</name>
<reference evidence="4" key="2">
    <citation type="submission" date="2006-05" db="EMBL/GenBank/DDBJ databases">
        <title>Sequencing of the draft genome and assembly of Desulfuromonas acetoxidans DSM 684.</title>
        <authorList>
            <consortium name="US DOE Joint Genome Institute (JGI-PGF)"/>
            <person name="Copeland A."/>
            <person name="Lucas S."/>
            <person name="Lapidus A."/>
            <person name="Barry K."/>
            <person name="Detter J.C."/>
            <person name="Glavina del Rio T."/>
            <person name="Hammon N."/>
            <person name="Israni S."/>
            <person name="Dalin E."/>
            <person name="Tice H."/>
            <person name="Bruce D."/>
            <person name="Pitluck S."/>
            <person name="Richardson P."/>
        </authorList>
    </citation>
    <scope>NUCLEOTIDE SEQUENCE [LARGE SCALE GENOMIC DNA]</scope>
    <source>
        <strain evidence="4">DSM 684</strain>
    </source>
</reference>
<evidence type="ECO:0000313" key="4">
    <source>
        <dbReference type="EMBL" id="EAT17078.1"/>
    </source>
</evidence>